<dbReference type="STRING" id="1745343.A0A2J6Q7A6"/>
<feature type="region of interest" description="Disordered" evidence="1">
    <location>
        <begin position="1"/>
        <end position="68"/>
    </location>
</feature>
<dbReference type="EMBL" id="KZ613479">
    <property type="protein sequence ID" value="PMD22123.1"/>
    <property type="molecule type" value="Genomic_DNA"/>
</dbReference>
<reference evidence="2 3" key="1">
    <citation type="submission" date="2016-05" db="EMBL/GenBank/DDBJ databases">
        <title>A degradative enzymes factory behind the ericoid mycorrhizal symbiosis.</title>
        <authorList>
            <consortium name="DOE Joint Genome Institute"/>
            <person name="Martino E."/>
            <person name="Morin E."/>
            <person name="Grelet G."/>
            <person name="Kuo A."/>
            <person name="Kohler A."/>
            <person name="Daghino S."/>
            <person name="Barry K."/>
            <person name="Choi C."/>
            <person name="Cichocki N."/>
            <person name="Clum A."/>
            <person name="Copeland A."/>
            <person name="Hainaut M."/>
            <person name="Haridas S."/>
            <person name="Labutti K."/>
            <person name="Lindquist E."/>
            <person name="Lipzen A."/>
            <person name="Khouja H.-R."/>
            <person name="Murat C."/>
            <person name="Ohm R."/>
            <person name="Olson A."/>
            <person name="Spatafora J."/>
            <person name="Veneault-Fourrey C."/>
            <person name="Henrissat B."/>
            <person name="Grigoriev I."/>
            <person name="Martin F."/>
            <person name="Perotto S."/>
        </authorList>
    </citation>
    <scope>NUCLEOTIDE SEQUENCE [LARGE SCALE GENOMIC DNA]</scope>
    <source>
        <strain evidence="2 3">UAMH 7357</strain>
    </source>
</reference>
<evidence type="ECO:0000313" key="3">
    <source>
        <dbReference type="Proteomes" id="UP000235672"/>
    </source>
</evidence>
<protein>
    <submittedName>
        <fullName evidence="2">Uncharacterized protein</fullName>
    </submittedName>
</protein>
<proteinExistence type="predicted"/>
<dbReference type="AlphaFoldDB" id="A0A2J6Q7A6"/>
<dbReference type="Proteomes" id="UP000235672">
    <property type="component" value="Unassembled WGS sequence"/>
</dbReference>
<organism evidence="2 3">
    <name type="scientific">Hyaloscypha hepaticicola</name>
    <dbReference type="NCBI Taxonomy" id="2082293"/>
    <lineage>
        <taxon>Eukaryota</taxon>
        <taxon>Fungi</taxon>
        <taxon>Dikarya</taxon>
        <taxon>Ascomycota</taxon>
        <taxon>Pezizomycotina</taxon>
        <taxon>Leotiomycetes</taxon>
        <taxon>Helotiales</taxon>
        <taxon>Hyaloscyphaceae</taxon>
        <taxon>Hyaloscypha</taxon>
    </lineage>
</organism>
<sequence length="528" mass="60602">MPPLGWRKGSKESKKKSSHRGATIDDFELRGNSRAEFSSSKKYQKRKSLPSSKQKPKQPTVEDADTASDREYETTLAVKASNGQRKLKVAMRLIEAAQATLADIGDAEEIEALFRANGVDGEKGVEDFRNKCFAIVDMLPEAKSTNNFVPSTIDLYGQSFLFRASSSLIYLLKPVDVFKGNKFYSRNKVFGFVRAKGSHAVLMTALPGWVESVDPHPKLLDSALWTEVVKPLADFHNHKFRTAPYDIHHNKEKGYTYASHVEPRLMLWYAIDVLQKRTGKVGSPLEQRGNLWQLMNEVHETIEAEIVLSRPPCDECLAFQQFFERYVPIKFFFIVMENLGAVKREKNKQGKRTFPLFAREYSDSESESDQRLEEDDEYAYISRQATPHARQKKRFQIVIPSRPATHEKEAQYAANTEAEAESEEEIEVQTRVKVSKVHRQIDFDQYYHTPPKSQEVSKKRMRTYGNSSDEDEYEPPSSISRTWNVDKDVMTPKKKILTRNGPLTPPQSAEFGRDALQYARKINKKRIR</sequence>
<name>A0A2J6Q7A6_9HELO</name>
<feature type="region of interest" description="Disordered" evidence="1">
    <location>
        <begin position="445"/>
        <end position="515"/>
    </location>
</feature>
<accession>A0A2J6Q7A6</accession>
<feature type="compositionally biased region" description="Low complexity" evidence="1">
    <location>
        <begin position="49"/>
        <end position="59"/>
    </location>
</feature>
<dbReference type="OrthoDB" id="3560089at2759"/>
<keyword evidence="3" id="KW-1185">Reference proteome</keyword>
<evidence type="ECO:0000256" key="1">
    <source>
        <dbReference type="SAM" id="MobiDB-lite"/>
    </source>
</evidence>
<evidence type="ECO:0000313" key="2">
    <source>
        <dbReference type="EMBL" id="PMD22123.1"/>
    </source>
</evidence>
<gene>
    <name evidence="2" type="ORF">NA56DRAFT_113802</name>
</gene>